<feature type="domain" description="S-adenosyl-l-methionine hydroxide adenosyltransferase N-terminal" evidence="6">
    <location>
        <begin position="7"/>
        <end position="47"/>
    </location>
</feature>
<dbReference type="InterPro" id="IPR023228">
    <property type="entry name" value="SAM_OH_AdoTrfase_N_sf"/>
</dbReference>
<dbReference type="SUPFAM" id="SSF102522">
    <property type="entry name" value="Bacterial fluorinating enzyme, N-terminal domain"/>
    <property type="match status" value="1"/>
</dbReference>
<dbReference type="Gene3D" id="2.40.30.90">
    <property type="entry name" value="Bacterial fluorinating enzyme like"/>
    <property type="match status" value="1"/>
</dbReference>
<keyword evidence="2" id="KW-0809">Transit peptide</keyword>
<dbReference type="Gene3D" id="3.40.50.970">
    <property type="match status" value="1"/>
</dbReference>
<comment type="cofactor">
    <cofactor evidence="1">
        <name>thiamine diphosphate</name>
        <dbReference type="ChEBI" id="CHEBI:58937"/>
    </cofactor>
</comment>
<dbReference type="CDD" id="cd02000">
    <property type="entry name" value="TPP_E1_PDC_ADC_BCADC"/>
    <property type="match status" value="1"/>
</dbReference>
<evidence type="ECO:0000259" key="7">
    <source>
        <dbReference type="Pfam" id="PF20257"/>
    </source>
</evidence>
<keyword evidence="4" id="KW-0786">Thiamine pyrophosphate</keyword>
<dbReference type="GO" id="GO:0004739">
    <property type="term" value="F:pyruvate dehydrogenase (acetyl-transferring) activity"/>
    <property type="evidence" value="ECO:0007669"/>
    <property type="project" value="TreeGrafter"/>
</dbReference>
<evidence type="ECO:0000256" key="3">
    <source>
        <dbReference type="ARBA" id="ARBA00023002"/>
    </source>
</evidence>
<accession>A0AA35T2I2</accession>
<comment type="caution">
    <text evidence="8">The sequence shown here is derived from an EMBL/GenBank/DDBJ whole genome shotgun (WGS) entry which is preliminary data.</text>
</comment>
<evidence type="ECO:0000259" key="6">
    <source>
        <dbReference type="Pfam" id="PF01887"/>
    </source>
</evidence>
<dbReference type="InterPro" id="IPR029061">
    <property type="entry name" value="THDP-binding"/>
</dbReference>
<keyword evidence="9" id="KW-1185">Reference proteome</keyword>
<feature type="domain" description="S-adenosyl-l-methionine hydroxide adenosyltransferase C-terminal" evidence="7">
    <location>
        <begin position="71"/>
        <end position="155"/>
    </location>
</feature>
<evidence type="ECO:0000313" key="8">
    <source>
        <dbReference type="EMBL" id="CAI8040024.1"/>
    </source>
</evidence>
<dbReference type="SUPFAM" id="SSF52518">
    <property type="entry name" value="Thiamin diphosphate-binding fold (THDP-binding)"/>
    <property type="match status" value="1"/>
</dbReference>
<dbReference type="InterPro" id="IPR046469">
    <property type="entry name" value="SAM_HAT_N"/>
</dbReference>
<reference evidence="8" key="1">
    <citation type="submission" date="2023-03" db="EMBL/GenBank/DDBJ databases">
        <authorList>
            <person name="Steffen K."/>
            <person name="Cardenas P."/>
        </authorList>
    </citation>
    <scope>NUCLEOTIDE SEQUENCE</scope>
</reference>
<dbReference type="Pfam" id="PF01887">
    <property type="entry name" value="SAM_HAT_N"/>
    <property type="match status" value="1"/>
</dbReference>
<proteinExistence type="predicted"/>
<dbReference type="Pfam" id="PF20257">
    <property type="entry name" value="SAM_HAT_C"/>
    <property type="match status" value="1"/>
</dbReference>
<feature type="domain" description="Dehydrogenase E1 component" evidence="5">
    <location>
        <begin position="205"/>
        <end position="505"/>
    </location>
</feature>
<dbReference type="PANTHER" id="PTHR11516:SF60">
    <property type="entry name" value="PYRUVATE DEHYDROGENASE E1 COMPONENT SUBUNIT ALPHA"/>
    <property type="match status" value="1"/>
</dbReference>
<evidence type="ECO:0000256" key="2">
    <source>
        <dbReference type="ARBA" id="ARBA00022946"/>
    </source>
</evidence>
<evidence type="ECO:0000256" key="4">
    <source>
        <dbReference type="ARBA" id="ARBA00023052"/>
    </source>
</evidence>
<dbReference type="GO" id="GO:0006086">
    <property type="term" value="P:pyruvate decarboxylation to acetyl-CoA"/>
    <property type="evidence" value="ECO:0007669"/>
    <property type="project" value="TreeGrafter"/>
</dbReference>
<sequence length="529" mass="57951">MPTDCTAYRLTEPRFWLSPVSATFHGRDVFAPAAAHLSLGVSPHEMGRPVSHIFRLAAAQPSGKLPGTVLGEVIYQDSFGNLVTNIDAARLTPSANPTVQIKTRRIRGLSRTFHDGSIQPEDGLIALFGSHGYLEIAVRDASAARLLQAGAGEPVKVTGPCYHEANPSPLASWEILWNSCRNEFWHLSGVVMDLDRETLLKLYTTMSRIRNFEERGIPETGQRRMSASVHSSAGQEAVPTGVCAHLTNEDYIGSTHRGHGHCIAKGVDPKLMMAELFGRSTGPNKGQGGAMHIADMSKGMLGQTTKGKKQTDAWRKEASSALTSKLKKLGRVAVAFLGDGGANQGVLHESMNLASVWKLPVIFCCENNGYAESTPVEYGLSITNVSDRAAGYNMPGIHVDGMDVFAVYDAAGQAVARARAGDGPSLLECRTYRYYGHTVFDNPRTYRTEEEEAHWRARDPLKQFREAVVPQGDITAEELDQIDKDSENLMEEAIKFADESPMPEPLEIYDDVYVNYPMELLKRGANMEI</sequence>
<evidence type="ECO:0000256" key="1">
    <source>
        <dbReference type="ARBA" id="ARBA00001964"/>
    </source>
</evidence>
<dbReference type="Gene3D" id="3.40.50.10790">
    <property type="entry name" value="S-adenosyl-l-methionine hydroxide adenosyltransferase, N-terminal"/>
    <property type="match status" value="1"/>
</dbReference>
<dbReference type="InterPro" id="IPR023227">
    <property type="entry name" value="SAM_OH_AdoTrfase_C_sf"/>
</dbReference>
<gene>
    <name evidence="8" type="ORF">GBAR_LOCUS22321</name>
</gene>
<evidence type="ECO:0000259" key="5">
    <source>
        <dbReference type="Pfam" id="PF00676"/>
    </source>
</evidence>
<protein>
    <submittedName>
        <fullName evidence="8">Acetoin:2,6-dichlorophenolindophenol oxidoreductase subunit alpha</fullName>
    </submittedName>
</protein>
<dbReference type="InterPro" id="IPR046470">
    <property type="entry name" value="SAM_HAT_C"/>
</dbReference>
<dbReference type="AlphaFoldDB" id="A0AA35T2I2"/>
<dbReference type="PANTHER" id="PTHR11516">
    <property type="entry name" value="PYRUVATE DEHYDROGENASE E1 COMPONENT, ALPHA SUBUNIT BACTERIAL AND ORGANELLAR"/>
    <property type="match status" value="1"/>
</dbReference>
<evidence type="ECO:0000313" key="9">
    <source>
        <dbReference type="Proteomes" id="UP001174909"/>
    </source>
</evidence>
<dbReference type="SUPFAM" id="SSF101852">
    <property type="entry name" value="Bacterial fluorinating enzyme, C-terminal domain"/>
    <property type="match status" value="1"/>
</dbReference>
<dbReference type="Proteomes" id="UP001174909">
    <property type="component" value="Unassembled WGS sequence"/>
</dbReference>
<dbReference type="InterPro" id="IPR001017">
    <property type="entry name" value="DH_E1"/>
</dbReference>
<organism evidence="8 9">
    <name type="scientific">Geodia barretti</name>
    <name type="common">Barrett's horny sponge</name>
    <dbReference type="NCBI Taxonomy" id="519541"/>
    <lineage>
        <taxon>Eukaryota</taxon>
        <taxon>Metazoa</taxon>
        <taxon>Porifera</taxon>
        <taxon>Demospongiae</taxon>
        <taxon>Heteroscleromorpha</taxon>
        <taxon>Tetractinellida</taxon>
        <taxon>Astrophorina</taxon>
        <taxon>Geodiidae</taxon>
        <taxon>Geodia</taxon>
    </lineage>
</organism>
<name>A0AA35T2I2_GEOBA</name>
<dbReference type="EMBL" id="CASHTH010003075">
    <property type="protein sequence ID" value="CAI8040024.1"/>
    <property type="molecule type" value="Genomic_DNA"/>
</dbReference>
<dbReference type="Pfam" id="PF00676">
    <property type="entry name" value="E1_dh"/>
    <property type="match status" value="1"/>
</dbReference>
<keyword evidence="3" id="KW-0560">Oxidoreductase</keyword>
<dbReference type="InterPro" id="IPR050642">
    <property type="entry name" value="PDH_E1_Alpha_Subunit"/>
</dbReference>